<keyword evidence="5 7" id="KW-0067">ATP-binding</keyword>
<gene>
    <name evidence="7" type="primary">gatA</name>
    <name evidence="9" type="ordered locus">Aasi_1917</name>
</gene>
<dbReference type="PANTHER" id="PTHR11895:SF151">
    <property type="entry name" value="GLUTAMYL-TRNA(GLN) AMIDOTRANSFERASE SUBUNIT A"/>
    <property type="match status" value="1"/>
</dbReference>
<dbReference type="Gene3D" id="3.90.1300.10">
    <property type="entry name" value="Amidase signature (AS) domain"/>
    <property type="match status" value="1"/>
</dbReference>
<sequence>MTGLKQIIHIYYKEMGKLTELKPFSSLIDTLQNEPSISIDIVKQCLYNIDNQQNLNAFVRTYDEEALATAAQVTHKLHQQKAGKLAGMVVGIKDLLCYQDHPVQASSKILEGFVSQFSATCVQRLVDEDAIIIGHQNCDEFGMGSSNENSAFGPVRNAIDTTRVPGGSSGGSAVAVQADMCHVALGTDTGGSVRQPAAFCGIIGLKPTYSRISRHGMIAYASSFDTIGIFAKDIRDCATVLEVVAGADTFDSTVSKQPVPHYSDYLTFGKKAKIAYLKETLAYTGLQDEIRLHTTATMDALKQAGHQVEAIDFPLLEYVLPTYYVLTTAEASANLARLDGVRYGYRSPSAHTIEELYTKTRSEGFGQEVQRRILLGAFVLGANHYEDCYIKAKKIRRLIKDKLQAILSDYDFILLPTTPSTAFKIGFNAHDPLAMYWADVYTTLASVAGLPAISIPNGTDHQNLPIGLQIIANSFEETHLLGFANYIMQLPKKI</sequence>
<evidence type="ECO:0000256" key="6">
    <source>
        <dbReference type="ARBA" id="ARBA00022917"/>
    </source>
</evidence>
<protein>
    <recommendedName>
        <fullName evidence="2 7">Glutamyl-tRNA(Gln) amidotransferase subunit A</fullName>
        <shortName evidence="7">Glu-ADT subunit A</shortName>
        <ecNumber evidence="7">6.3.5.7</ecNumber>
    </recommendedName>
</protein>
<evidence type="ECO:0000256" key="2">
    <source>
        <dbReference type="ARBA" id="ARBA00014428"/>
    </source>
</evidence>
<dbReference type="GO" id="GO:0050567">
    <property type="term" value="F:glutaminyl-tRNA synthase (glutamine-hydrolyzing) activity"/>
    <property type="evidence" value="ECO:0007669"/>
    <property type="project" value="UniProtKB-UniRule"/>
</dbReference>
<dbReference type="EMBL" id="CP001102">
    <property type="protein sequence ID" value="ACP21131.1"/>
    <property type="molecule type" value="Genomic_DNA"/>
</dbReference>
<comment type="catalytic activity">
    <reaction evidence="7">
        <text>L-glutamyl-tRNA(Gln) + L-glutamine + ATP + H2O = L-glutaminyl-tRNA(Gln) + L-glutamate + ADP + phosphate + H(+)</text>
        <dbReference type="Rhea" id="RHEA:17521"/>
        <dbReference type="Rhea" id="RHEA-COMP:9681"/>
        <dbReference type="Rhea" id="RHEA-COMP:9684"/>
        <dbReference type="ChEBI" id="CHEBI:15377"/>
        <dbReference type="ChEBI" id="CHEBI:15378"/>
        <dbReference type="ChEBI" id="CHEBI:29985"/>
        <dbReference type="ChEBI" id="CHEBI:30616"/>
        <dbReference type="ChEBI" id="CHEBI:43474"/>
        <dbReference type="ChEBI" id="CHEBI:58359"/>
        <dbReference type="ChEBI" id="CHEBI:78520"/>
        <dbReference type="ChEBI" id="CHEBI:78521"/>
        <dbReference type="ChEBI" id="CHEBI:456216"/>
        <dbReference type="EC" id="6.3.5.7"/>
    </reaction>
</comment>
<dbReference type="EC" id="6.3.5.7" evidence="7"/>
<comment type="similarity">
    <text evidence="7">Belongs to the amidase family. GatA subfamily.</text>
</comment>
<comment type="subunit">
    <text evidence="1 7">Heterotrimer of A, B and C subunits.</text>
</comment>
<dbReference type="STRING" id="452471.Aasi_1917"/>
<keyword evidence="6 7" id="KW-0648">Protein biosynthesis</keyword>
<evidence type="ECO:0000256" key="5">
    <source>
        <dbReference type="ARBA" id="ARBA00022840"/>
    </source>
</evidence>
<evidence type="ECO:0000313" key="9">
    <source>
        <dbReference type="EMBL" id="ACP21131.1"/>
    </source>
</evidence>
<dbReference type="InterPro" id="IPR036928">
    <property type="entry name" value="AS_sf"/>
</dbReference>
<dbReference type="NCBIfam" id="TIGR00132">
    <property type="entry name" value="gatA"/>
    <property type="match status" value="1"/>
</dbReference>
<keyword evidence="3 7" id="KW-0436">Ligase</keyword>
<comment type="function">
    <text evidence="7">Allows the formation of correctly charged Gln-tRNA(Gln) through the transamidation of misacylated Glu-tRNA(Gln) in organisms which lack glutaminyl-tRNA synthetase. The reaction takes place in the presence of glutamine and ATP through an activated gamma-phospho-Glu-tRNA(Gln).</text>
</comment>
<dbReference type="InterPro" id="IPR004412">
    <property type="entry name" value="GatA"/>
</dbReference>
<reference evidence="9 10" key="1">
    <citation type="journal article" date="2010" name="J. Bacteriol.">
        <title>The genome of the amoeba symbiont 'Candidatus Amoebophilus asiaticus' reveals common mechanisms for host cell interaction among amoeba-associated bacteria.</title>
        <authorList>
            <person name="Schmitz-Esser S."/>
            <person name="Tischler P."/>
            <person name="Arnold R."/>
            <person name="Montanaro J."/>
            <person name="Wagner M."/>
            <person name="Rattei T."/>
            <person name="Horn M."/>
        </authorList>
    </citation>
    <scope>NUCLEOTIDE SEQUENCE [LARGE SCALE GENOMIC DNA]</scope>
    <source>
        <strain evidence="9 10">5a2</strain>
    </source>
</reference>
<evidence type="ECO:0000259" key="8">
    <source>
        <dbReference type="Pfam" id="PF01425"/>
    </source>
</evidence>
<dbReference type="HOGENOM" id="CLU_009600_0_3_10"/>
<name>C3L490_AMOA5</name>
<organism evidence="9 10">
    <name type="scientific">Amoebophilus asiaticus (strain 5a2)</name>
    <dbReference type="NCBI Taxonomy" id="452471"/>
    <lineage>
        <taxon>Bacteria</taxon>
        <taxon>Pseudomonadati</taxon>
        <taxon>Bacteroidota</taxon>
        <taxon>Cytophagia</taxon>
        <taxon>Cytophagales</taxon>
        <taxon>Amoebophilaceae</taxon>
        <taxon>Candidatus Amoebophilus</taxon>
    </lineage>
</organism>
<feature type="active site" description="Acyl-ester intermediate" evidence="7">
    <location>
        <position position="192"/>
    </location>
</feature>
<dbReference type="AlphaFoldDB" id="C3L490"/>
<dbReference type="Pfam" id="PF01425">
    <property type="entry name" value="Amidase"/>
    <property type="match status" value="1"/>
</dbReference>
<dbReference type="InterPro" id="IPR023631">
    <property type="entry name" value="Amidase_dom"/>
</dbReference>
<dbReference type="GO" id="GO:0030956">
    <property type="term" value="C:glutamyl-tRNA(Gln) amidotransferase complex"/>
    <property type="evidence" value="ECO:0007669"/>
    <property type="project" value="InterPro"/>
</dbReference>
<evidence type="ECO:0000256" key="3">
    <source>
        <dbReference type="ARBA" id="ARBA00022598"/>
    </source>
</evidence>
<proteinExistence type="inferred from homology"/>
<dbReference type="GO" id="GO:0005524">
    <property type="term" value="F:ATP binding"/>
    <property type="evidence" value="ECO:0007669"/>
    <property type="project" value="UniProtKB-KW"/>
</dbReference>
<dbReference type="HAMAP" id="MF_00120">
    <property type="entry name" value="GatA"/>
    <property type="match status" value="1"/>
</dbReference>
<dbReference type="KEGG" id="aas:Aasi_1917"/>
<dbReference type="InterPro" id="IPR000120">
    <property type="entry name" value="Amidase"/>
</dbReference>
<dbReference type="PANTHER" id="PTHR11895">
    <property type="entry name" value="TRANSAMIDASE"/>
    <property type="match status" value="1"/>
</dbReference>
<evidence type="ECO:0000256" key="4">
    <source>
        <dbReference type="ARBA" id="ARBA00022741"/>
    </source>
</evidence>
<dbReference type="SUPFAM" id="SSF75304">
    <property type="entry name" value="Amidase signature (AS) enzymes"/>
    <property type="match status" value="1"/>
</dbReference>
<dbReference type="eggNOG" id="COG0154">
    <property type="taxonomic scope" value="Bacteria"/>
</dbReference>
<dbReference type="GO" id="GO:0006412">
    <property type="term" value="P:translation"/>
    <property type="evidence" value="ECO:0007669"/>
    <property type="project" value="UniProtKB-UniRule"/>
</dbReference>
<evidence type="ECO:0000256" key="1">
    <source>
        <dbReference type="ARBA" id="ARBA00011123"/>
    </source>
</evidence>
<feature type="active site" description="Charge relay system" evidence="7">
    <location>
        <position position="168"/>
    </location>
</feature>
<feature type="active site" description="Charge relay system" evidence="7">
    <location>
        <position position="93"/>
    </location>
</feature>
<feature type="domain" description="Amidase" evidence="8">
    <location>
        <begin position="40"/>
        <end position="481"/>
    </location>
</feature>
<evidence type="ECO:0000313" key="10">
    <source>
        <dbReference type="Proteomes" id="UP000001227"/>
    </source>
</evidence>
<keyword evidence="4 7" id="KW-0547">Nucleotide-binding</keyword>
<keyword evidence="10" id="KW-1185">Reference proteome</keyword>
<dbReference type="Proteomes" id="UP000001227">
    <property type="component" value="Chromosome"/>
</dbReference>
<accession>C3L490</accession>
<evidence type="ECO:0000256" key="7">
    <source>
        <dbReference type="HAMAP-Rule" id="MF_00120"/>
    </source>
</evidence>